<feature type="region of interest" description="Disordered" evidence="1">
    <location>
        <begin position="482"/>
        <end position="504"/>
    </location>
</feature>
<dbReference type="EMBL" id="AQGS01000272">
    <property type="protein sequence ID" value="EPS40839.1"/>
    <property type="molecule type" value="Genomic_DNA"/>
</dbReference>
<dbReference type="STRING" id="1284197.S8AD48"/>
<dbReference type="FunFam" id="2.160.20.10:FF:000049">
    <property type="entry name" value="Putative exo-beta-1,3-glucanase"/>
    <property type="match status" value="1"/>
</dbReference>
<dbReference type="Pfam" id="PF12708">
    <property type="entry name" value="Pect-lyase_RHGA_epim"/>
    <property type="match status" value="2"/>
</dbReference>
<dbReference type="Gene3D" id="2.160.20.10">
    <property type="entry name" value="Single-stranded right-handed beta-helix, Pectin lyase-like"/>
    <property type="match status" value="2"/>
</dbReference>
<dbReference type="eggNOG" id="ENOG502SK24">
    <property type="taxonomic scope" value="Eukaryota"/>
</dbReference>
<dbReference type="PANTHER" id="PTHR33928:SF2">
    <property type="entry name" value="PECTATE LYASE SUPERFAMILY PROTEIN DOMAIN-CONTAINING PROTEIN-RELATED"/>
    <property type="match status" value="1"/>
</dbReference>
<accession>S8AD48</accession>
<protein>
    <recommendedName>
        <fullName evidence="3">Rhamnogalacturonase A/B/Epimerase-like pectate lyase domain-containing protein</fullName>
    </recommendedName>
</protein>
<dbReference type="InterPro" id="IPR011050">
    <property type="entry name" value="Pectin_lyase_fold/virulence"/>
</dbReference>
<comment type="caution">
    <text evidence="4">The sequence shown here is derived from an EMBL/GenBank/DDBJ whole genome shotgun (WGS) entry which is preliminary data.</text>
</comment>
<feature type="compositionally biased region" description="Polar residues" evidence="1">
    <location>
        <begin position="494"/>
        <end position="504"/>
    </location>
</feature>
<evidence type="ECO:0000256" key="1">
    <source>
        <dbReference type="SAM" id="MobiDB-lite"/>
    </source>
</evidence>
<feature type="signal peptide" evidence="2">
    <location>
        <begin position="1"/>
        <end position="21"/>
    </location>
</feature>
<evidence type="ECO:0000313" key="5">
    <source>
        <dbReference type="Proteomes" id="UP000015100"/>
    </source>
</evidence>
<dbReference type="Proteomes" id="UP000015100">
    <property type="component" value="Unassembled WGS sequence"/>
</dbReference>
<name>S8AD48_DACHA</name>
<feature type="domain" description="Rhamnogalacturonase A/B/Epimerase-like pectate lyase" evidence="3">
    <location>
        <begin position="167"/>
        <end position="397"/>
    </location>
</feature>
<dbReference type="GO" id="GO:0004650">
    <property type="term" value="F:polygalacturonase activity"/>
    <property type="evidence" value="ECO:0007669"/>
    <property type="project" value="InterPro"/>
</dbReference>
<reference evidence="5" key="2">
    <citation type="submission" date="2013-04" db="EMBL/GenBank/DDBJ databases">
        <title>Genomic mechanisms accounting for the adaptation to parasitism in nematode-trapping fungi.</title>
        <authorList>
            <person name="Ahren D.G."/>
        </authorList>
    </citation>
    <scope>NUCLEOTIDE SEQUENCE [LARGE SCALE GENOMIC DNA]</scope>
    <source>
        <strain evidence="5">CBS 200.50</strain>
    </source>
</reference>
<dbReference type="PANTHER" id="PTHR33928">
    <property type="entry name" value="POLYGALACTURONASE QRT3"/>
    <property type="match status" value="1"/>
</dbReference>
<evidence type="ECO:0000313" key="4">
    <source>
        <dbReference type="EMBL" id="EPS40839.1"/>
    </source>
</evidence>
<keyword evidence="2" id="KW-0732">Signal</keyword>
<keyword evidence="5" id="KW-1185">Reference proteome</keyword>
<dbReference type="HOGENOM" id="CLU_257042_0_0_1"/>
<organism evidence="4 5">
    <name type="scientific">Dactylellina haptotyla (strain CBS 200.50)</name>
    <name type="common">Nematode-trapping fungus</name>
    <name type="synonym">Monacrosporium haptotylum</name>
    <dbReference type="NCBI Taxonomy" id="1284197"/>
    <lineage>
        <taxon>Eukaryota</taxon>
        <taxon>Fungi</taxon>
        <taxon>Dikarya</taxon>
        <taxon>Ascomycota</taxon>
        <taxon>Pezizomycotina</taxon>
        <taxon>Orbiliomycetes</taxon>
        <taxon>Orbiliales</taxon>
        <taxon>Orbiliaceae</taxon>
        <taxon>Dactylellina</taxon>
    </lineage>
</organism>
<evidence type="ECO:0000259" key="3">
    <source>
        <dbReference type="Pfam" id="PF12708"/>
    </source>
</evidence>
<proteinExistence type="predicted"/>
<gene>
    <name evidence="4" type="ORF">H072_5254</name>
</gene>
<reference evidence="4 5" key="1">
    <citation type="journal article" date="2013" name="PLoS Genet.">
        <title>Genomic mechanisms accounting for the adaptation to parasitism in nematode-trapping fungi.</title>
        <authorList>
            <person name="Meerupati T."/>
            <person name="Andersson K.M."/>
            <person name="Friman E."/>
            <person name="Kumar D."/>
            <person name="Tunlid A."/>
            <person name="Ahren D."/>
        </authorList>
    </citation>
    <scope>NUCLEOTIDE SEQUENCE [LARGE SCALE GENOMIC DNA]</scope>
    <source>
        <strain evidence="4 5">CBS 200.50</strain>
    </source>
</reference>
<dbReference type="CDD" id="cd23668">
    <property type="entry name" value="GH55_beta13glucanase-like"/>
    <property type="match status" value="1"/>
</dbReference>
<sequence>MKQILGSVLTALLAISAIGEASSPFNIDYDLHNGILGARDSKSTVTTSTVTSTNQTLTATAPTDSAALQSAILVVQDAQSKQGKLNQARYRNPAQNIYKLRPSRSSHRENLSSSVPSNVAKAARLVGEHEARKNPHSKQHQKRASFWMESMNHGSVAVGGSSGYVVFRNVKDYGAVGDGLTDDTVAINNAISSGSRCGDNCGSSTVSPAIVYFPSGTYLISSPIIGYYNTQLIGNANTPPTIKGSASFIGLGMISSDVYIPGASGSEWYINQNNFLRQVRNFILDTTSIPNHMNGIDVAPAGIHWQVAQATSLQAITINMPTSADTTHVGIFMENGSGGFMTDVTFNGGKTGAILGNQQFTVRNFKFSGCQTAVEMLWDWAFTMKSFDIENCQVGFNASGGGGGASAQQGQGTGSITIIDTKIANTATGILTSVSGTNATSILLENVQFSGVGVGVSNKGATALAGGSQTINNWASGSIYDNAHPSGNGRGKSQDTGTLPSTWTKPSSLLGTNGWFERSKPQYGSVAASGFSDVKSVYGCKGNGRSDDTACLNTALATTAANGQILWIPYGTYLVTDTIKVPPGAKIVGEIWPQIMGSGSKFSDMNNPYPMVQVGQKGDTGNVEMQDLMFTVRGATAGAILLEWNIKESSQGSAGLWDCHFRVGGAVGSNLQAANCPKLTGAINPNCIAASLHMHIKGSGYFENMWVWTADHDMDLVAQTQINVYTARGVLIESAGPLWLYGTASEHNVLYQYQILDSSNVFLGLIQTESPYYQGVAPAGAPAPFGNTTIASATTTPYFGSDPNFNICYNDPLCATSWALRILSSDYISIYGAGLYSWFQNYDQTCLASNKCQTSLAYIDDQSSEKTLLYNLVTVGAQVMMTTLDGVLAWGEDNKNGFASSVLAFLITTRAVTSTAHGSVSDLINQSKAVVFSDKTTADGDGSALVILSTIRYQPVFGNGLEQTAFEYWGLTSDQKADCGQFTGQSSPAGMEITRSNTWATSNVIPDKPDQGPPDKSRQAYNFLKHSCQFTRDSFVDWGSAAAGAQVGHITCDGGFEEIPCTKPTQPSQGSSVCSLLEYTVDAVCYLTTNSLQPRAGTGGKPALQLWEISVALMLALVRPAFYRPNRQLFYTRRLSWAVGQTGLSDTARDFALHRRLQTIWDGWPTPRIDGDSARYYDFYNVDDPNGWLRDIRQTNFIGDEQNGDAQNQYFQAMSKAFALEAVGTVYVMTEDPTNIPMTAIWGEVEFPTLTRAGTPVTEIIALDETGLRWYKIWDKNDSSITPRNPKRVPAPTNLKKRKVVTVGGQSVNIGGDGSETSRNSYGDICLNSGLWWEFPLFVCPGPASVMRCSEIEKGRDFFG</sequence>
<dbReference type="InterPro" id="IPR024535">
    <property type="entry name" value="RHGA/B-epi-like_pectate_lyase"/>
</dbReference>
<dbReference type="SUPFAM" id="SSF51126">
    <property type="entry name" value="Pectin lyase-like"/>
    <property type="match status" value="2"/>
</dbReference>
<dbReference type="InterPro" id="IPR012334">
    <property type="entry name" value="Pectin_lyas_fold"/>
</dbReference>
<evidence type="ECO:0000256" key="2">
    <source>
        <dbReference type="SAM" id="SignalP"/>
    </source>
</evidence>
<feature type="domain" description="Rhamnogalacturonase A/B/Epimerase-like pectate lyase" evidence="3">
    <location>
        <begin position="538"/>
        <end position="591"/>
    </location>
</feature>
<dbReference type="InterPro" id="IPR039279">
    <property type="entry name" value="QRT3-like"/>
</dbReference>
<feature type="chain" id="PRO_5004547660" description="Rhamnogalacturonase A/B/Epimerase-like pectate lyase domain-containing protein" evidence="2">
    <location>
        <begin position="22"/>
        <end position="1360"/>
    </location>
</feature>
<dbReference type="OrthoDB" id="187139at2759"/>